<keyword evidence="2" id="KW-0238">DNA-binding</keyword>
<dbReference type="PANTHER" id="PTHR30154">
    <property type="entry name" value="LEUCINE-RESPONSIVE REGULATORY PROTEIN"/>
    <property type="match status" value="1"/>
</dbReference>
<protein>
    <submittedName>
        <fullName evidence="5">AsnC family transcriptional regulator</fullName>
    </submittedName>
</protein>
<dbReference type="InterPro" id="IPR036390">
    <property type="entry name" value="WH_DNA-bd_sf"/>
</dbReference>
<accession>A0A061SLT0</accession>
<dbReference type="SUPFAM" id="SSF54909">
    <property type="entry name" value="Dimeric alpha+beta barrel"/>
    <property type="match status" value="1"/>
</dbReference>
<dbReference type="InterPro" id="IPR019887">
    <property type="entry name" value="Tscrpt_reg_AsnC/Lrp_C"/>
</dbReference>
<dbReference type="Gene3D" id="3.30.70.920">
    <property type="match status" value="1"/>
</dbReference>
<name>A0A061SLT0_9RHOB</name>
<comment type="caution">
    <text evidence="5">The sequence shown here is derived from an EMBL/GenBank/DDBJ whole genome shotgun (WGS) entry which is preliminary data.</text>
</comment>
<dbReference type="InterPro" id="IPR036388">
    <property type="entry name" value="WH-like_DNA-bd_sf"/>
</dbReference>
<evidence type="ECO:0000256" key="2">
    <source>
        <dbReference type="ARBA" id="ARBA00023125"/>
    </source>
</evidence>
<dbReference type="Pfam" id="PF13412">
    <property type="entry name" value="HTH_24"/>
    <property type="match status" value="1"/>
</dbReference>
<evidence type="ECO:0000256" key="3">
    <source>
        <dbReference type="ARBA" id="ARBA00023163"/>
    </source>
</evidence>
<dbReference type="RefSeq" id="WP_037910977.1">
    <property type="nucleotide sequence ID" value="NZ_JEMU01000019.1"/>
</dbReference>
<dbReference type="EMBL" id="JEMU01000019">
    <property type="protein sequence ID" value="KAJ01817.1"/>
    <property type="molecule type" value="Genomic_DNA"/>
</dbReference>
<organism evidence="5 6">
    <name type="scientific">Sulfitobacter mediterraneus</name>
    <dbReference type="NCBI Taxonomy" id="83219"/>
    <lineage>
        <taxon>Bacteria</taxon>
        <taxon>Pseudomonadati</taxon>
        <taxon>Pseudomonadota</taxon>
        <taxon>Alphaproteobacteria</taxon>
        <taxon>Rhodobacterales</taxon>
        <taxon>Roseobacteraceae</taxon>
        <taxon>Sulfitobacter</taxon>
    </lineage>
</organism>
<feature type="domain" description="HTH asnC-type" evidence="4">
    <location>
        <begin position="4"/>
        <end position="65"/>
    </location>
</feature>
<keyword evidence="6" id="KW-1185">Reference proteome</keyword>
<dbReference type="InterPro" id="IPR019885">
    <property type="entry name" value="Tscrpt_reg_HTH_AsnC-type_CS"/>
</dbReference>
<dbReference type="Pfam" id="PF01037">
    <property type="entry name" value="AsnC_trans_reg"/>
    <property type="match status" value="1"/>
</dbReference>
<dbReference type="PRINTS" id="PR00033">
    <property type="entry name" value="HTHASNC"/>
</dbReference>
<dbReference type="GO" id="GO:0043565">
    <property type="term" value="F:sequence-specific DNA binding"/>
    <property type="evidence" value="ECO:0007669"/>
    <property type="project" value="InterPro"/>
</dbReference>
<dbReference type="eggNOG" id="COG1522">
    <property type="taxonomic scope" value="Bacteria"/>
</dbReference>
<evidence type="ECO:0000313" key="6">
    <source>
        <dbReference type="Proteomes" id="UP000027337"/>
    </source>
</evidence>
<dbReference type="GO" id="GO:0043200">
    <property type="term" value="P:response to amino acid"/>
    <property type="evidence" value="ECO:0007669"/>
    <property type="project" value="TreeGrafter"/>
</dbReference>
<dbReference type="InterPro" id="IPR011008">
    <property type="entry name" value="Dimeric_a/b-barrel"/>
</dbReference>
<sequence length="155" mass="17285">MLKLDAIDRKIIRALQANGRMTNLDLAAAVNLSPSPCLRRLRLLEQSGAITGYSVDVDAQAYGLPVTVMVRITLDKHTQDVVGHFEDQMKRIPEVLECMVMTGLSDYLLRVVVSDLEGYERFVRERLHPIGGIGSIDTSFVYGVVKRTHVYPEVG</sequence>
<evidence type="ECO:0000313" key="5">
    <source>
        <dbReference type="EMBL" id="KAJ01817.1"/>
    </source>
</evidence>
<reference evidence="5 6" key="1">
    <citation type="journal article" date="2014" name="Genome Announc.">
        <title>Draft Genome Sequences of Two Isolates of the Roseobacter Group, Sulfitobacter sp. Strains 3SOLIMAR09 and 1FIGIMAR09, from Harbors of Mallorca Island (Mediterranean Sea).</title>
        <authorList>
            <person name="Mas-Llado M."/>
            <person name="Pina-Villalonga J.M."/>
            <person name="Brunet-Galmes I."/>
            <person name="Nogales B."/>
            <person name="Bosch R."/>
        </authorList>
    </citation>
    <scope>NUCLEOTIDE SEQUENCE [LARGE SCALE GENOMIC DNA]</scope>
    <source>
        <strain evidence="5 6">1FIGIMAR09</strain>
    </source>
</reference>
<dbReference type="InterPro" id="IPR019888">
    <property type="entry name" value="Tscrpt_reg_AsnC-like"/>
</dbReference>
<dbReference type="PROSITE" id="PS00519">
    <property type="entry name" value="HTH_ASNC_1"/>
    <property type="match status" value="1"/>
</dbReference>
<dbReference type="Gene3D" id="1.10.10.10">
    <property type="entry name" value="Winged helix-like DNA-binding domain superfamily/Winged helix DNA-binding domain"/>
    <property type="match status" value="1"/>
</dbReference>
<gene>
    <name evidence="5" type="ORF">PM02_17530</name>
</gene>
<keyword evidence="1" id="KW-0805">Transcription regulation</keyword>
<dbReference type="SMART" id="SM00344">
    <property type="entry name" value="HTH_ASNC"/>
    <property type="match status" value="1"/>
</dbReference>
<dbReference type="STRING" id="83219.PM02_17530"/>
<dbReference type="PROSITE" id="PS50956">
    <property type="entry name" value="HTH_ASNC_2"/>
    <property type="match status" value="1"/>
</dbReference>
<dbReference type="GO" id="GO:0005829">
    <property type="term" value="C:cytosol"/>
    <property type="evidence" value="ECO:0007669"/>
    <property type="project" value="TreeGrafter"/>
</dbReference>
<dbReference type="GO" id="GO:0006355">
    <property type="term" value="P:regulation of DNA-templated transcription"/>
    <property type="evidence" value="ECO:0007669"/>
    <property type="project" value="UniProtKB-ARBA"/>
</dbReference>
<keyword evidence="3" id="KW-0804">Transcription</keyword>
<dbReference type="Proteomes" id="UP000027337">
    <property type="component" value="Unassembled WGS sequence"/>
</dbReference>
<dbReference type="SUPFAM" id="SSF46785">
    <property type="entry name" value="Winged helix' DNA-binding domain"/>
    <property type="match status" value="1"/>
</dbReference>
<dbReference type="PANTHER" id="PTHR30154:SF34">
    <property type="entry name" value="TRANSCRIPTIONAL REGULATOR AZLB"/>
    <property type="match status" value="1"/>
</dbReference>
<dbReference type="InterPro" id="IPR000485">
    <property type="entry name" value="AsnC-type_HTH_dom"/>
</dbReference>
<dbReference type="AlphaFoldDB" id="A0A061SLT0"/>
<evidence type="ECO:0000256" key="1">
    <source>
        <dbReference type="ARBA" id="ARBA00023015"/>
    </source>
</evidence>
<evidence type="ECO:0000259" key="4">
    <source>
        <dbReference type="PROSITE" id="PS50956"/>
    </source>
</evidence>
<dbReference type="CDD" id="cd00090">
    <property type="entry name" value="HTH_ARSR"/>
    <property type="match status" value="1"/>
</dbReference>
<dbReference type="InterPro" id="IPR011991">
    <property type="entry name" value="ArsR-like_HTH"/>
</dbReference>
<proteinExistence type="predicted"/>